<dbReference type="RefSeq" id="WP_036117994.1">
    <property type="nucleotide sequence ID" value="NZ_BMET01000002.1"/>
</dbReference>
<dbReference type="STRING" id="1197477.IA57_00885"/>
<protein>
    <recommendedName>
        <fullName evidence="2">Tail specific protease domain-containing protein</fullName>
    </recommendedName>
</protein>
<dbReference type="SUPFAM" id="SSF52096">
    <property type="entry name" value="ClpP/crotonase"/>
    <property type="match status" value="1"/>
</dbReference>
<dbReference type="eggNOG" id="COG0793">
    <property type="taxonomic scope" value="Bacteria"/>
</dbReference>
<dbReference type="InterPro" id="IPR005151">
    <property type="entry name" value="Tail-specific_protease"/>
</dbReference>
<evidence type="ECO:0000256" key="1">
    <source>
        <dbReference type="SAM" id="SignalP"/>
    </source>
</evidence>
<name>A0A084TND7_9FLAO</name>
<dbReference type="Proteomes" id="UP000028521">
    <property type="component" value="Unassembled WGS sequence"/>
</dbReference>
<sequence length="476" mass="53070">MKNTKVVLLLLTLSTGFLCSCFDDMDDNPTSAKDINDFIYRGMNIFYLYKYNVPELETNLSQTANYENYISSYATPESFFESLIYQRETVDRFSWLVNDYIALEQQLSGIKKSNGLEFNLYYEPGSATNIFAVIRLVLNNSEASYLGLERGQVVHAINGQELTINNYTALFNRDSYTLHFANYNDNGTETMDDDIILPNNESAALTKVPYTENPIHKTNIIDVNGESLGYLAYNGFTSDFNNELINVFSEFQNNNIQHLVLDLRYNPGGSVNTAALLGSMVTGQFNGDVFTKLNYNANLQANNTTYNFTNTYNGTTLSPLNLNKVYVLTSKSSASASEMVINSLKSYINVVQIGNHTTGKPQASITLYDSPAYTNKTDINPNHRYAMQPLVALTVNANDEQVPSSGLTPNIEITETPNNYGVLGDVNEPLLAAAIADILGTGRMAPNTFKVQKPILTRINLSSFEDMMFLDPENLE</sequence>
<feature type="domain" description="Tail specific protease" evidence="2">
    <location>
        <begin position="198"/>
        <end position="414"/>
    </location>
</feature>
<dbReference type="InterPro" id="IPR036034">
    <property type="entry name" value="PDZ_sf"/>
</dbReference>
<dbReference type="EMBL" id="JPFK01000002">
    <property type="protein sequence ID" value="KFB02223.1"/>
    <property type="molecule type" value="Genomic_DNA"/>
</dbReference>
<dbReference type="Gene3D" id="2.30.42.10">
    <property type="match status" value="1"/>
</dbReference>
<dbReference type="GO" id="GO:0008236">
    <property type="term" value="F:serine-type peptidase activity"/>
    <property type="evidence" value="ECO:0007669"/>
    <property type="project" value="InterPro"/>
</dbReference>
<dbReference type="CDD" id="cd07561">
    <property type="entry name" value="Peptidase_S41_CPP_like"/>
    <property type="match status" value="1"/>
</dbReference>
<dbReference type="GO" id="GO:0007165">
    <property type="term" value="P:signal transduction"/>
    <property type="evidence" value="ECO:0007669"/>
    <property type="project" value="TreeGrafter"/>
</dbReference>
<keyword evidence="1" id="KW-0732">Signal</keyword>
<feature type="signal peptide" evidence="1">
    <location>
        <begin position="1"/>
        <end position="20"/>
    </location>
</feature>
<accession>A0A084TND7</accession>
<dbReference type="Gene3D" id="3.90.226.10">
    <property type="entry name" value="2-enoyl-CoA Hydratase, Chain A, domain 1"/>
    <property type="match status" value="1"/>
</dbReference>
<dbReference type="OrthoDB" id="7168509at2"/>
<dbReference type="GO" id="GO:0004175">
    <property type="term" value="F:endopeptidase activity"/>
    <property type="evidence" value="ECO:0007669"/>
    <property type="project" value="TreeGrafter"/>
</dbReference>
<dbReference type="GO" id="GO:0030288">
    <property type="term" value="C:outer membrane-bounded periplasmic space"/>
    <property type="evidence" value="ECO:0007669"/>
    <property type="project" value="TreeGrafter"/>
</dbReference>
<dbReference type="SMART" id="SM00245">
    <property type="entry name" value="TSPc"/>
    <property type="match status" value="1"/>
</dbReference>
<keyword evidence="4" id="KW-1185">Reference proteome</keyword>
<reference evidence="3 4" key="1">
    <citation type="journal article" date="2014" name="Genome Announc.">
        <title>Draft Genome Sequence of the Algicidal Bacterium Mangrovimonas yunxiaonensis Strain LY01.</title>
        <authorList>
            <person name="Li Y."/>
            <person name="Zhu H."/>
            <person name="Li C."/>
            <person name="Zhang H."/>
            <person name="Chen Z."/>
            <person name="Zheng W."/>
            <person name="Xu H."/>
            <person name="Zheng T."/>
        </authorList>
    </citation>
    <scope>NUCLEOTIDE SEQUENCE [LARGE SCALE GENOMIC DNA]</scope>
    <source>
        <strain evidence="3 4">LY01</strain>
    </source>
</reference>
<dbReference type="GO" id="GO:0006508">
    <property type="term" value="P:proteolysis"/>
    <property type="evidence" value="ECO:0007669"/>
    <property type="project" value="InterPro"/>
</dbReference>
<comment type="caution">
    <text evidence="3">The sequence shown here is derived from an EMBL/GenBank/DDBJ whole genome shotgun (WGS) entry which is preliminary data.</text>
</comment>
<gene>
    <name evidence="3" type="ORF">IA57_00885</name>
</gene>
<proteinExistence type="predicted"/>
<dbReference type="PROSITE" id="PS51257">
    <property type="entry name" value="PROKAR_LIPOPROTEIN"/>
    <property type="match status" value="1"/>
</dbReference>
<dbReference type="InterPro" id="IPR029045">
    <property type="entry name" value="ClpP/crotonase-like_dom_sf"/>
</dbReference>
<dbReference type="Pfam" id="PF18294">
    <property type="entry name" value="Pept_S41_N"/>
    <property type="match status" value="1"/>
</dbReference>
<dbReference type="PANTHER" id="PTHR32060:SF30">
    <property type="entry name" value="CARBOXY-TERMINAL PROCESSING PROTEASE CTPA"/>
    <property type="match status" value="1"/>
</dbReference>
<organism evidence="3 4">
    <name type="scientific">Mangrovimonas yunxiaonensis</name>
    <dbReference type="NCBI Taxonomy" id="1197477"/>
    <lineage>
        <taxon>Bacteria</taxon>
        <taxon>Pseudomonadati</taxon>
        <taxon>Bacteroidota</taxon>
        <taxon>Flavobacteriia</taxon>
        <taxon>Flavobacteriales</taxon>
        <taxon>Flavobacteriaceae</taxon>
        <taxon>Mangrovimonas</taxon>
    </lineage>
</organism>
<evidence type="ECO:0000259" key="2">
    <source>
        <dbReference type="SMART" id="SM00245"/>
    </source>
</evidence>
<dbReference type="InterPro" id="IPR041613">
    <property type="entry name" value="Pept_S41_N"/>
</dbReference>
<dbReference type="Pfam" id="PF03572">
    <property type="entry name" value="Peptidase_S41"/>
    <property type="match status" value="1"/>
</dbReference>
<feature type="chain" id="PRO_5001782718" description="Tail specific protease domain-containing protein" evidence="1">
    <location>
        <begin position="21"/>
        <end position="476"/>
    </location>
</feature>
<evidence type="ECO:0000313" key="3">
    <source>
        <dbReference type="EMBL" id="KFB02223.1"/>
    </source>
</evidence>
<dbReference type="Gene3D" id="3.30.750.170">
    <property type="match status" value="1"/>
</dbReference>
<reference evidence="4" key="2">
    <citation type="submission" date="2014-07" db="EMBL/GenBank/DDBJ databases">
        <title>Genome sequence of Mangrovimonas yunxiaonensis.</title>
        <authorList>
            <person name="Li Y."/>
            <person name="Zheng T."/>
        </authorList>
    </citation>
    <scope>NUCLEOTIDE SEQUENCE [LARGE SCALE GENOMIC DNA]</scope>
    <source>
        <strain evidence="4">LY01</strain>
    </source>
</reference>
<dbReference type="AlphaFoldDB" id="A0A084TND7"/>
<evidence type="ECO:0000313" key="4">
    <source>
        <dbReference type="Proteomes" id="UP000028521"/>
    </source>
</evidence>
<dbReference type="PANTHER" id="PTHR32060">
    <property type="entry name" value="TAIL-SPECIFIC PROTEASE"/>
    <property type="match status" value="1"/>
</dbReference>